<evidence type="ECO:0000313" key="3">
    <source>
        <dbReference type="Proteomes" id="UP000828251"/>
    </source>
</evidence>
<feature type="compositionally biased region" description="Polar residues" evidence="1">
    <location>
        <begin position="57"/>
        <end position="69"/>
    </location>
</feature>
<keyword evidence="3" id="KW-1185">Reference proteome</keyword>
<organism evidence="2 3">
    <name type="scientific">Gossypium stocksii</name>
    <dbReference type="NCBI Taxonomy" id="47602"/>
    <lineage>
        <taxon>Eukaryota</taxon>
        <taxon>Viridiplantae</taxon>
        <taxon>Streptophyta</taxon>
        <taxon>Embryophyta</taxon>
        <taxon>Tracheophyta</taxon>
        <taxon>Spermatophyta</taxon>
        <taxon>Magnoliopsida</taxon>
        <taxon>eudicotyledons</taxon>
        <taxon>Gunneridae</taxon>
        <taxon>Pentapetalae</taxon>
        <taxon>rosids</taxon>
        <taxon>malvids</taxon>
        <taxon>Malvales</taxon>
        <taxon>Malvaceae</taxon>
        <taxon>Malvoideae</taxon>
        <taxon>Gossypium</taxon>
    </lineage>
</organism>
<protein>
    <submittedName>
        <fullName evidence="2">Uncharacterized protein</fullName>
    </submittedName>
</protein>
<comment type="caution">
    <text evidence="2">The sequence shown here is derived from an EMBL/GenBank/DDBJ whole genome shotgun (WGS) entry which is preliminary data.</text>
</comment>
<sequence>MGRKEKWTLNELISHCVQEEQRLKRDKSKSAHLANAPKDKGKKRKYQNKVTKGPAQKKQQLATESCSLA</sequence>
<evidence type="ECO:0000313" key="2">
    <source>
        <dbReference type="EMBL" id="KAH1064198.1"/>
    </source>
</evidence>
<dbReference type="Proteomes" id="UP000828251">
    <property type="component" value="Unassembled WGS sequence"/>
</dbReference>
<evidence type="ECO:0000256" key="1">
    <source>
        <dbReference type="SAM" id="MobiDB-lite"/>
    </source>
</evidence>
<dbReference type="EMBL" id="JAIQCV010000009">
    <property type="protein sequence ID" value="KAH1064198.1"/>
    <property type="molecule type" value="Genomic_DNA"/>
</dbReference>
<feature type="region of interest" description="Disordered" evidence="1">
    <location>
        <begin position="20"/>
        <end position="69"/>
    </location>
</feature>
<dbReference type="OrthoDB" id="1929566at2759"/>
<gene>
    <name evidence="2" type="ORF">J1N35_029185</name>
</gene>
<dbReference type="AlphaFoldDB" id="A0A9D3UXN0"/>
<name>A0A9D3UXN0_9ROSI</name>
<proteinExistence type="predicted"/>
<accession>A0A9D3UXN0</accession>
<reference evidence="2 3" key="1">
    <citation type="journal article" date="2021" name="Plant Biotechnol. J.">
        <title>Multi-omics assisted identification of the key and species-specific regulatory components of drought-tolerant mechanisms in Gossypium stocksii.</title>
        <authorList>
            <person name="Yu D."/>
            <person name="Ke L."/>
            <person name="Zhang D."/>
            <person name="Wu Y."/>
            <person name="Sun Y."/>
            <person name="Mei J."/>
            <person name="Sun J."/>
            <person name="Sun Y."/>
        </authorList>
    </citation>
    <scope>NUCLEOTIDE SEQUENCE [LARGE SCALE GENOMIC DNA]</scope>
    <source>
        <strain evidence="3">cv. E1</strain>
        <tissue evidence="2">Leaf</tissue>
    </source>
</reference>